<gene>
    <name evidence="2" type="ORF">KHM83_10595</name>
</gene>
<organism evidence="2 3">
    <name type="scientific">Fusibacter paucivorans</name>
    <dbReference type="NCBI Taxonomy" id="76009"/>
    <lineage>
        <taxon>Bacteria</taxon>
        <taxon>Bacillati</taxon>
        <taxon>Bacillota</taxon>
        <taxon>Clostridia</taxon>
        <taxon>Eubacteriales</taxon>
        <taxon>Eubacteriales Family XII. Incertae Sedis</taxon>
        <taxon>Fusibacter</taxon>
    </lineage>
</organism>
<dbReference type="InterPro" id="IPR032466">
    <property type="entry name" value="Metal_Hydrolase"/>
</dbReference>
<dbReference type="Pfam" id="PF01026">
    <property type="entry name" value="TatD_DNase"/>
    <property type="match status" value="1"/>
</dbReference>
<dbReference type="Proteomes" id="UP000746471">
    <property type="component" value="Unassembled WGS sequence"/>
</dbReference>
<protein>
    <submittedName>
        <fullName evidence="2">TatD family hydrolase</fullName>
    </submittedName>
</protein>
<proteinExistence type="predicted"/>
<evidence type="ECO:0000256" key="1">
    <source>
        <dbReference type="ARBA" id="ARBA00022801"/>
    </source>
</evidence>
<accession>A0ABS5PPM2</accession>
<dbReference type="PANTHER" id="PTHR46124">
    <property type="entry name" value="D-AMINOACYL-TRNA DEACYLASE"/>
    <property type="match status" value="1"/>
</dbReference>
<keyword evidence="1 2" id="KW-0378">Hydrolase</keyword>
<dbReference type="NCBIfam" id="NF041926">
    <property type="entry name" value="QatD"/>
    <property type="match status" value="1"/>
</dbReference>
<dbReference type="InterPro" id="IPR001130">
    <property type="entry name" value="TatD-like"/>
</dbReference>
<evidence type="ECO:0000313" key="2">
    <source>
        <dbReference type="EMBL" id="MBS7527129.1"/>
    </source>
</evidence>
<comment type="caution">
    <text evidence="2">The sequence shown here is derived from an EMBL/GenBank/DDBJ whole genome shotgun (WGS) entry which is preliminary data.</text>
</comment>
<dbReference type="InterPro" id="IPR049677">
    <property type="entry name" value="QatD"/>
</dbReference>
<dbReference type="GO" id="GO:0016787">
    <property type="term" value="F:hydrolase activity"/>
    <property type="evidence" value="ECO:0007669"/>
    <property type="project" value="UniProtKB-KW"/>
</dbReference>
<name>A0ABS5PPM2_9FIRM</name>
<reference evidence="2 3" key="1">
    <citation type="submission" date="2021-05" db="EMBL/GenBank/DDBJ databases">
        <title>Fusibacter ferrireducens sp. nov., an anaerobic, sulfur- and Fe-reducing bacterium isolated from the mangrove sediment.</title>
        <authorList>
            <person name="Qiu D."/>
        </authorList>
    </citation>
    <scope>NUCLEOTIDE SEQUENCE [LARGE SCALE GENOMIC DNA]</scope>
    <source>
        <strain evidence="2 3">DSM 12116</strain>
    </source>
</reference>
<dbReference type="PANTHER" id="PTHR46124:SF2">
    <property type="entry name" value="D-AMINOACYL-TRNA DEACYLASE"/>
    <property type="match status" value="1"/>
</dbReference>
<dbReference type="PIRSF" id="PIRSF005902">
    <property type="entry name" value="DNase_TatD"/>
    <property type="match status" value="1"/>
</dbReference>
<keyword evidence="3" id="KW-1185">Reference proteome</keyword>
<sequence>MLYDMHCHLDLMPKMKGIIHESVGTNFGIMAVTTTPQAYTQEVDFCKNAPNIKVAVGLHPQLIEDRHNELSIVLFYLQKAKYIGEIGLDFNREYVSSKAKQIEVFSSITKECSKIGGKVLSIHSVKAAAAVIDILSLHRTTENNICILHWFTGNESDLKRAIDLGCYFSINSKMLSTSGGKRVIQSVPEDRILVETDAPFIKEISHYQEIYIALRQVIKGMSELKCKDLYDVICQNSENVING</sequence>
<dbReference type="SUPFAM" id="SSF51556">
    <property type="entry name" value="Metallo-dependent hydrolases"/>
    <property type="match status" value="1"/>
</dbReference>
<dbReference type="Gene3D" id="3.20.20.140">
    <property type="entry name" value="Metal-dependent hydrolases"/>
    <property type="match status" value="1"/>
</dbReference>
<dbReference type="PROSITE" id="PS01091">
    <property type="entry name" value="TATD_3"/>
    <property type="match status" value="1"/>
</dbReference>
<dbReference type="RefSeq" id="WP_213236985.1">
    <property type="nucleotide sequence ID" value="NZ_JAHBCL010000016.1"/>
</dbReference>
<dbReference type="EMBL" id="JAHBCL010000016">
    <property type="protein sequence ID" value="MBS7527129.1"/>
    <property type="molecule type" value="Genomic_DNA"/>
</dbReference>
<evidence type="ECO:0000313" key="3">
    <source>
        <dbReference type="Proteomes" id="UP000746471"/>
    </source>
</evidence>
<dbReference type="InterPro" id="IPR018228">
    <property type="entry name" value="DNase_TatD-rel_CS"/>
</dbReference>